<sequence length="803" mass="91850">MITLSGGKKLNKQLKVFFIGTYVPKECGIATFTFDLLNSVSGVHDDVHCEVIALNDPSETYNYPEEVIFQIERNRLEDYYRAADFINQSDADIVCLQHEFGLFWGNAGDYIFALLSGINKPVITTMHTVIKEPEPEYRISTEQLIRYSEKLVVMSQTAVEMLKEVYKVPDEKIEMIFHGLPDYPFNNCKKYKQKLELKGSPLLLTFGLLSQNKGIESMLEALPALVRQYPDLVYLILGATHPVIRKQYGESYRQYLTNRVSELGLEKNVLFHDKFVEKDELCNYILASDIYVSPYLSKEQIVSGALTYAIGMGKAIVSTPYWYAQEMLSENRGLLVDFGDTEGFKNSLLYLIENPEECDKMRRRAYDFGRKMTWKNIGKEYNVVFTKALKQYRPYSGTQNRFNFLPDQLPEIKLDHLKLLTDNVGIIQHTNLGVPARHYGYSTDDMGRGLAALAQLIDSQEKAEELWKLITTYMSFLEHAQTDTGHFHNFMNYKREFLDEEGSEDTLGRAVYGLGHVISCPYLSKNMRTLAHTLISKAGTQMENLSYPRAKAYTICGLYEMLRAGVDADSFESIFNSRRDAVRAVDSLIDRDTFESLFLSHADSLVDLYEANRKEDWEWFEPTVTYSNAKLSESLILAYKYTKDRTYRKAGLATLDFLTETQWKGDFFDIIGNKGWYSWSGEKPIFDQQPIEAGYLTQAYISAYEAVRVSKYLKLARYSFEYFLGRNRLQIPMYDSLTGAVYDGINCDGINCNQGAESVICFLLALSSLNKCTDEAYSALFQPSARSEGLTKKKSLLAVNQID</sequence>
<dbReference type="PANTHER" id="PTHR12526:SF572">
    <property type="entry name" value="BLL5144 PROTEIN"/>
    <property type="match status" value="1"/>
</dbReference>
<evidence type="ECO:0000259" key="2">
    <source>
        <dbReference type="Pfam" id="PF13439"/>
    </source>
</evidence>
<evidence type="ECO:0000259" key="1">
    <source>
        <dbReference type="Pfam" id="PF00534"/>
    </source>
</evidence>
<dbReference type="InterPro" id="IPR001296">
    <property type="entry name" value="Glyco_trans_1"/>
</dbReference>
<dbReference type="HOGENOM" id="CLU_365505_0_0_2"/>
<dbReference type="SUPFAM" id="SSF48208">
    <property type="entry name" value="Six-hairpin glycosidases"/>
    <property type="match status" value="1"/>
</dbReference>
<feature type="domain" description="Glycosyl transferase family 1" evidence="1">
    <location>
        <begin position="191"/>
        <end position="367"/>
    </location>
</feature>
<organism evidence="3 4">
    <name type="scientific">Methanosarcina siciliae T4/M</name>
    <dbReference type="NCBI Taxonomy" id="1434120"/>
    <lineage>
        <taxon>Archaea</taxon>
        <taxon>Methanobacteriati</taxon>
        <taxon>Methanobacteriota</taxon>
        <taxon>Stenosarchaea group</taxon>
        <taxon>Methanomicrobia</taxon>
        <taxon>Methanosarcinales</taxon>
        <taxon>Methanosarcinaceae</taxon>
        <taxon>Methanosarcina</taxon>
    </lineage>
</organism>
<dbReference type="InterPro" id="IPR008928">
    <property type="entry name" value="6-hairpin_glycosidase_sf"/>
</dbReference>
<proteinExistence type="predicted"/>
<dbReference type="PATRIC" id="fig|1434120.4.peg.2640"/>
<keyword evidence="3" id="KW-0808">Transferase</keyword>
<evidence type="ECO:0000313" key="3">
    <source>
        <dbReference type="EMBL" id="AKB28760.1"/>
    </source>
</evidence>
<dbReference type="SUPFAM" id="SSF53756">
    <property type="entry name" value="UDP-Glycosyltransferase/glycogen phosphorylase"/>
    <property type="match status" value="1"/>
</dbReference>
<name>A0A0E3P534_9EURY</name>
<dbReference type="GO" id="GO:0005975">
    <property type="term" value="P:carbohydrate metabolic process"/>
    <property type="evidence" value="ECO:0007669"/>
    <property type="project" value="InterPro"/>
</dbReference>
<dbReference type="GO" id="GO:0016757">
    <property type="term" value="F:glycosyltransferase activity"/>
    <property type="evidence" value="ECO:0007669"/>
    <property type="project" value="InterPro"/>
</dbReference>
<dbReference type="Pfam" id="PF00534">
    <property type="entry name" value="Glycos_transf_1"/>
    <property type="match status" value="1"/>
</dbReference>
<gene>
    <name evidence="3" type="ORF">MSSIT_2041</name>
</gene>
<dbReference type="AlphaFoldDB" id="A0A0E3P534"/>
<dbReference type="CDD" id="cd03822">
    <property type="entry name" value="GT4_mannosyltransferase-like"/>
    <property type="match status" value="1"/>
</dbReference>
<accession>A0A0E3P534</accession>
<dbReference type="Gene3D" id="3.40.50.2000">
    <property type="entry name" value="Glycogen Phosphorylase B"/>
    <property type="match status" value="2"/>
</dbReference>
<dbReference type="Proteomes" id="UP000033111">
    <property type="component" value="Chromosome"/>
</dbReference>
<dbReference type="InterPro" id="IPR028098">
    <property type="entry name" value="Glyco_trans_4-like_N"/>
</dbReference>
<dbReference type="Pfam" id="PF13439">
    <property type="entry name" value="Glyco_transf_4"/>
    <property type="match status" value="1"/>
</dbReference>
<protein>
    <submittedName>
        <fullName evidence="3">Glycosyltransferase (Group I)</fullName>
    </submittedName>
</protein>
<dbReference type="PANTHER" id="PTHR12526">
    <property type="entry name" value="GLYCOSYLTRANSFERASE"/>
    <property type="match status" value="1"/>
</dbReference>
<dbReference type="KEGG" id="msw:MSSIT_2041"/>
<evidence type="ECO:0000313" key="4">
    <source>
        <dbReference type="Proteomes" id="UP000033111"/>
    </source>
</evidence>
<feature type="domain" description="Glycosyltransferase subfamily 4-like N-terminal" evidence="2">
    <location>
        <begin position="46"/>
        <end position="179"/>
    </location>
</feature>
<dbReference type="EMBL" id="CP009506">
    <property type="protein sequence ID" value="AKB28760.1"/>
    <property type="molecule type" value="Genomic_DNA"/>
</dbReference>
<reference evidence="3 4" key="1">
    <citation type="submission" date="2014-07" db="EMBL/GenBank/DDBJ databases">
        <title>Methanogenic archaea and the global carbon cycle.</title>
        <authorList>
            <person name="Henriksen J.R."/>
            <person name="Luke J."/>
            <person name="Reinhart S."/>
            <person name="Benedict M.N."/>
            <person name="Youngblut N.D."/>
            <person name="Metcalf M.E."/>
            <person name="Whitaker R.J."/>
            <person name="Metcalf W.W."/>
        </authorList>
    </citation>
    <scope>NUCLEOTIDE SEQUENCE [LARGE SCALE GENOMIC DNA]</scope>
    <source>
        <strain evidence="3 4">T4/M</strain>
    </source>
</reference>
<keyword evidence="4" id="KW-1185">Reference proteome</keyword>
<dbReference type="Gene3D" id="1.50.10.20">
    <property type="match status" value="1"/>
</dbReference>